<evidence type="ECO:0000313" key="3">
    <source>
        <dbReference type="Proteomes" id="UP000600918"/>
    </source>
</evidence>
<proteinExistence type="predicted"/>
<dbReference type="Proteomes" id="UP000600918">
    <property type="component" value="Unassembled WGS sequence"/>
</dbReference>
<comment type="caution">
    <text evidence="2">The sequence shown here is derived from an EMBL/GenBank/DDBJ whole genome shotgun (WGS) entry which is preliminary data.</text>
</comment>
<dbReference type="AlphaFoldDB" id="A0A834P1E9"/>
<feature type="compositionally biased region" description="Basic and acidic residues" evidence="1">
    <location>
        <begin position="141"/>
        <end position="154"/>
    </location>
</feature>
<accession>A0A834P1E9</accession>
<feature type="compositionally biased region" description="Acidic residues" evidence="1">
    <location>
        <begin position="155"/>
        <end position="167"/>
    </location>
</feature>
<dbReference type="EMBL" id="JACSDY010000006">
    <property type="protein sequence ID" value="KAF7425106.1"/>
    <property type="molecule type" value="Genomic_DNA"/>
</dbReference>
<protein>
    <submittedName>
        <fullName evidence="2">Uncharacterized protein</fullName>
    </submittedName>
</protein>
<evidence type="ECO:0000313" key="2">
    <source>
        <dbReference type="EMBL" id="KAF7425106.1"/>
    </source>
</evidence>
<keyword evidence="3" id="KW-1185">Reference proteome</keyword>
<gene>
    <name evidence="2" type="ORF">H0235_007544</name>
</gene>
<organism evidence="2 3">
    <name type="scientific">Vespula pensylvanica</name>
    <name type="common">Western yellow jacket</name>
    <name type="synonym">Wasp</name>
    <dbReference type="NCBI Taxonomy" id="30213"/>
    <lineage>
        <taxon>Eukaryota</taxon>
        <taxon>Metazoa</taxon>
        <taxon>Ecdysozoa</taxon>
        <taxon>Arthropoda</taxon>
        <taxon>Hexapoda</taxon>
        <taxon>Insecta</taxon>
        <taxon>Pterygota</taxon>
        <taxon>Neoptera</taxon>
        <taxon>Endopterygota</taxon>
        <taxon>Hymenoptera</taxon>
        <taxon>Apocrita</taxon>
        <taxon>Aculeata</taxon>
        <taxon>Vespoidea</taxon>
        <taxon>Vespidae</taxon>
        <taxon>Vespinae</taxon>
        <taxon>Vespula</taxon>
    </lineage>
</organism>
<reference evidence="2" key="1">
    <citation type="journal article" date="2020" name="G3 (Bethesda)">
        <title>High-Quality Assemblies for Three Invasive Social Wasps from the &lt;i&gt;Vespula&lt;/i&gt; Genus.</title>
        <authorList>
            <person name="Harrop T.W.R."/>
            <person name="Guhlin J."/>
            <person name="McLaughlin G.M."/>
            <person name="Permina E."/>
            <person name="Stockwell P."/>
            <person name="Gilligan J."/>
            <person name="Le Lec M.F."/>
            <person name="Gruber M.A.M."/>
            <person name="Quinn O."/>
            <person name="Lovegrove M."/>
            <person name="Duncan E.J."/>
            <person name="Remnant E.J."/>
            <person name="Van Eeckhoven J."/>
            <person name="Graham B."/>
            <person name="Knapp R.A."/>
            <person name="Langford K.W."/>
            <person name="Kronenberg Z."/>
            <person name="Press M.O."/>
            <person name="Eacker S.M."/>
            <person name="Wilson-Rankin E.E."/>
            <person name="Purcell J."/>
            <person name="Lester P.J."/>
            <person name="Dearden P.K."/>
        </authorList>
    </citation>
    <scope>NUCLEOTIDE SEQUENCE</scope>
    <source>
        <strain evidence="2">Volc-1</strain>
    </source>
</reference>
<evidence type="ECO:0000256" key="1">
    <source>
        <dbReference type="SAM" id="MobiDB-lite"/>
    </source>
</evidence>
<name>A0A834P1E9_VESPE</name>
<sequence>MGRNGKALIKIIRHHAVAIHASVNSLAAVTDDAFRRDIVCTARAYPLLGTRRHGSSRPSGAMVATAKRLKETHASTTVSKSSSSCLNSNCIVRTRGVFVKRKENCPEPIEETFEANGIDVASPRHLSLAPLNYVSRLPIARRKEESSVRDSHKEEEEEEEKEEEEVE</sequence>
<feature type="region of interest" description="Disordered" evidence="1">
    <location>
        <begin position="139"/>
        <end position="167"/>
    </location>
</feature>